<feature type="transmembrane region" description="Helical" evidence="1">
    <location>
        <begin position="60"/>
        <end position="77"/>
    </location>
</feature>
<dbReference type="EMBL" id="JAUCMX010000001">
    <property type="protein sequence ID" value="KAK3556740.1"/>
    <property type="molecule type" value="Genomic_DNA"/>
</dbReference>
<sequence>MNILDDKGSALRCYHCPLNRIDKCNPRTEKCKDVNPVCFGGERYYHIGGRLSEVKMKSQIAFVTLVLAMILISGSALKCYNCNLDKPGKCRLQLETCKDKNAVCSSGERYFPIDNSTLFFQQCMLPLKCFGLQKHKEYQNVKCCQGNFCNLHTATFTVPTS</sequence>
<reference evidence="3" key="1">
    <citation type="submission" date="2023-06" db="EMBL/GenBank/DDBJ databases">
        <title>Male Hemibagrus guttatus genome.</title>
        <authorList>
            <person name="Bian C."/>
        </authorList>
    </citation>
    <scope>NUCLEOTIDE SEQUENCE</scope>
    <source>
        <strain evidence="3">Male_cb2023</strain>
        <tissue evidence="3">Muscle</tissue>
    </source>
</reference>
<proteinExistence type="predicted"/>
<evidence type="ECO:0000259" key="2">
    <source>
        <dbReference type="Pfam" id="PF00021"/>
    </source>
</evidence>
<organism evidence="3 4">
    <name type="scientific">Hemibagrus guttatus</name>
    <dbReference type="NCBI Taxonomy" id="175788"/>
    <lineage>
        <taxon>Eukaryota</taxon>
        <taxon>Metazoa</taxon>
        <taxon>Chordata</taxon>
        <taxon>Craniata</taxon>
        <taxon>Vertebrata</taxon>
        <taxon>Euteleostomi</taxon>
        <taxon>Actinopterygii</taxon>
        <taxon>Neopterygii</taxon>
        <taxon>Teleostei</taxon>
        <taxon>Ostariophysi</taxon>
        <taxon>Siluriformes</taxon>
        <taxon>Bagridae</taxon>
        <taxon>Hemibagrus</taxon>
    </lineage>
</organism>
<dbReference type="SUPFAM" id="SSF57302">
    <property type="entry name" value="Snake toxin-like"/>
    <property type="match status" value="1"/>
</dbReference>
<keyword evidence="1" id="KW-0472">Membrane</keyword>
<evidence type="ECO:0000256" key="1">
    <source>
        <dbReference type="SAM" id="Phobius"/>
    </source>
</evidence>
<dbReference type="Proteomes" id="UP001274896">
    <property type="component" value="Unassembled WGS sequence"/>
</dbReference>
<comment type="caution">
    <text evidence="3">The sequence shown here is derived from an EMBL/GenBank/DDBJ whole genome shotgun (WGS) entry which is preliminary data.</text>
</comment>
<keyword evidence="1" id="KW-0812">Transmembrane</keyword>
<gene>
    <name evidence="3" type="ORF">QTP70_015065</name>
</gene>
<evidence type="ECO:0000313" key="3">
    <source>
        <dbReference type="EMBL" id="KAK3556740.1"/>
    </source>
</evidence>
<feature type="domain" description="UPAR/Ly6" evidence="2">
    <location>
        <begin position="76"/>
        <end position="150"/>
    </location>
</feature>
<accession>A0AAE0RL94</accession>
<protein>
    <recommendedName>
        <fullName evidence="2">UPAR/Ly6 domain-containing protein</fullName>
    </recommendedName>
</protein>
<feature type="domain" description="UPAR/Ly6" evidence="2">
    <location>
        <begin position="10"/>
        <end position="57"/>
    </location>
</feature>
<dbReference type="Pfam" id="PF00021">
    <property type="entry name" value="UPAR_LY6"/>
    <property type="match status" value="2"/>
</dbReference>
<keyword evidence="4" id="KW-1185">Reference proteome</keyword>
<dbReference type="InterPro" id="IPR045860">
    <property type="entry name" value="Snake_toxin-like_sf"/>
</dbReference>
<evidence type="ECO:0000313" key="4">
    <source>
        <dbReference type="Proteomes" id="UP001274896"/>
    </source>
</evidence>
<dbReference type="Gene3D" id="2.10.60.10">
    <property type="entry name" value="CD59"/>
    <property type="match status" value="1"/>
</dbReference>
<dbReference type="AlphaFoldDB" id="A0AAE0RL94"/>
<keyword evidence="1" id="KW-1133">Transmembrane helix</keyword>
<dbReference type="InterPro" id="IPR016054">
    <property type="entry name" value="LY6_UPA_recep-like"/>
</dbReference>
<name>A0AAE0RL94_9TELE</name>